<evidence type="ECO:0000313" key="2">
    <source>
        <dbReference type="EMBL" id="SVE36266.1"/>
    </source>
</evidence>
<evidence type="ECO:0000259" key="1">
    <source>
        <dbReference type="Pfam" id="PF12704"/>
    </source>
</evidence>
<protein>
    <recommendedName>
        <fullName evidence="1">MacB-like periplasmic core domain-containing protein</fullName>
    </recommendedName>
</protein>
<organism evidence="2">
    <name type="scientific">marine metagenome</name>
    <dbReference type="NCBI Taxonomy" id="408172"/>
    <lineage>
        <taxon>unclassified sequences</taxon>
        <taxon>metagenomes</taxon>
        <taxon>ecological metagenomes</taxon>
    </lineage>
</organism>
<dbReference type="InterPro" id="IPR025857">
    <property type="entry name" value="MacB_PCD"/>
</dbReference>
<dbReference type="PANTHER" id="PTHR30572:SF4">
    <property type="entry name" value="ABC TRANSPORTER PERMEASE YTRF"/>
    <property type="match status" value="1"/>
</dbReference>
<dbReference type="Pfam" id="PF12704">
    <property type="entry name" value="MacB_PCD"/>
    <property type="match status" value="1"/>
</dbReference>
<gene>
    <name evidence="2" type="ORF">METZ01_LOCUS489120</name>
</gene>
<dbReference type="InterPro" id="IPR050250">
    <property type="entry name" value="Macrolide_Exporter_MacB"/>
</dbReference>
<accession>A0A383CV98</accession>
<dbReference type="GO" id="GO:0022857">
    <property type="term" value="F:transmembrane transporter activity"/>
    <property type="evidence" value="ECO:0007669"/>
    <property type="project" value="TreeGrafter"/>
</dbReference>
<dbReference type="EMBL" id="UINC01212094">
    <property type="protein sequence ID" value="SVE36266.1"/>
    <property type="molecule type" value="Genomic_DNA"/>
</dbReference>
<feature type="non-terminal residue" evidence="2">
    <location>
        <position position="202"/>
    </location>
</feature>
<reference evidence="2" key="1">
    <citation type="submission" date="2018-05" db="EMBL/GenBank/DDBJ databases">
        <authorList>
            <person name="Lanie J.A."/>
            <person name="Ng W.-L."/>
            <person name="Kazmierczak K.M."/>
            <person name="Andrzejewski T.M."/>
            <person name="Davidsen T.M."/>
            <person name="Wayne K.J."/>
            <person name="Tettelin H."/>
            <person name="Glass J.I."/>
            <person name="Rusch D."/>
            <person name="Podicherti R."/>
            <person name="Tsui H.-C.T."/>
            <person name="Winkler M.E."/>
        </authorList>
    </citation>
    <scope>NUCLEOTIDE SEQUENCE</scope>
</reference>
<dbReference type="AlphaFoldDB" id="A0A383CV98"/>
<name>A0A383CV98_9ZZZZ</name>
<feature type="domain" description="MacB-like periplasmic core" evidence="1">
    <location>
        <begin position="24"/>
        <end position="201"/>
    </location>
</feature>
<dbReference type="GO" id="GO:0005886">
    <property type="term" value="C:plasma membrane"/>
    <property type="evidence" value="ECO:0007669"/>
    <property type="project" value="TreeGrafter"/>
</dbReference>
<dbReference type="PANTHER" id="PTHR30572">
    <property type="entry name" value="MEMBRANE COMPONENT OF TRANSPORTER-RELATED"/>
    <property type="match status" value="1"/>
</dbReference>
<proteinExistence type="predicted"/>
<sequence>MRNGLFIEMLHMAIDTVRTNKMRSALTILGVLIGITSIVGMTSMVRGFDESLRDSLRSIGPNTIFVIQFSGLSLSSGDDFFDLLQRPNLTPSDARAIRRLAPSIASVNLILGEGGPPTQTRVQYKNRRTKLINVLGSTENFAAVMGIDVVAGRFLTAGEISHRRRVVVLGQTPYQALFPIIDPVGKTVRLGNQPYTVIGVLG</sequence>